<accession>A0AAV4VFP7</accession>
<feature type="region of interest" description="Disordered" evidence="1">
    <location>
        <begin position="33"/>
        <end position="56"/>
    </location>
</feature>
<evidence type="ECO:0000256" key="1">
    <source>
        <dbReference type="SAM" id="MobiDB-lite"/>
    </source>
</evidence>
<organism evidence="2 3">
    <name type="scientific">Caerostris extrusa</name>
    <name type="common">Bark spider</name>
    <name type="synonym">Caerostris bankana</name>
    <dbReference type="NCBI Taxonomy" id="172846"/>
    <lineage>
        <taxon>Eukaryota</taxon>
        <taxon>Metazoa</taxon>
        <taxon>Ecdysozoa</taxon>
        <taxon>Arthropoda</taxon>
        <taxon>Chelicerata</taxon>
        <taxon>Arachnida</taxon>
        <taxon>Araneae</taxon>
        <taxon>Araneomorphae</taxon>
        <taxon>Entelegynae</taxon>
        <taxon>Araneoidea</taxon>
        <taxon>Araneidae</taxon>
        <taxon>Caerostris</taxon>
    </lineage>
</organism>
<evidence type="ECO:0000313" key="2">
    <source>
        <dbReference type="EMBL" id="GIY69100.1"/>
    </source>
</evidence>
<comment type="caution">
    <text evidence="2">The sequence shown here is derived from an EMBL/GenBank/DDBJ whole genome shotgun (WGS) entry which is preliminary data.</text>
</comment>
<dbReference type="EMBL" id="BPLR01014488">
    <property type="protein sequence ID" value="GIY69100.1"/>
    <property type="molecule type" value="Genomic_DNA"/>
</dbReference>
<name>A0AAV4VFP7_CAEEX</name>
<proteinExistence type="predicted"/>
<reference evidence="2 3" key="1">
    <citation type="submission" date="2021-06" db="EMBL/GenBank/DDBJ databases">
        <title>Caerostris extrusa draft genome.</title>
        <authorList>
            <person name="Kono N."/>
            <person name="Arakawa K."/>
        </authorList>
    </citation>
    <scope>NUCLEOTIDE SEQUENCE [LARGE SCALE GENOMIC DNA]</scope>
</reference>
<evidence type="ECO:0000313" key="3">
    <source>
        <dbReference type="Proteomes" id="UP001054945"/>
    </source>
</evidence>
<gene>
    <name evidence="2" type="ORF">CEXT_219611</name>
</gene>
<dbReference type="Proteomes" id="UP001054945">
    <property type="component" value="Unassembled WGS sequence"/>
</dbReference>
<protein>
    <submittedName>
        <fullName evidence="2">Uncharacterized protein</fullName>
    </submittedName>
</protein>
<keyword evidence="3" id="KW-1185">Reference proteome</keyword>
<dbReference type="AlphaFoldDB" id="A0AAV4VFP7"/>
<sequence>MTSSAFPWSRATVPCTGRRGRLPVFGRRSLSTRRQGRREISAEEGPEVDAALRQQDSVNLEPAHRPPCAELRLRKCAAACKDRMLRHRRTSVGGVAFGTLRVSLRFFPFPFAQNLF</sequence>